<keyword evidence="1" id="KW-0812">Transmembrane</keyword>
<protein>
    <recommendedName>
        <fullName evidence="4">ABC transporter permease</fullName>
    </recommendedName>
</protein>
<sequence>MRYELWHLPSPVRYRELHVNRALYLGAWVLWVFPWLFQVTSNMRPFSHEILREIILGYINGITSTLRTDMAIAALLGIAIMWNDRGRGQLSFALEGPIRRRDVMKAKIWYSFLTVVAGNLAIVLLLLLASVTVGNMALIDGILVRCAFLILWQWSIVVTALAVSAAVGSVIFIGIALGIMSVLPLLGASLIQMLTWPRISSGPAPGPPTTIVPPHWTLVLSNAVLHLSPVAPDYPMGWIQLVFALAAMLWAVLIGRWGLKWWEHAPLERFYDPFMFLMLWNFYYAFLAIVTTVVVGTLVTSKYSLNIWEFVVFSLVVAVSSWFMWRWLIILIGRTRSRWGAGTKTKW</sequence>
<feature type="transmembrane region" description="Helical" evidence="1">
    <location>
        <begin position="307"/>
        <end position="328"/>
    </location>
</feature>
<dbReference type="EMBL" id="PXYW01000028">
    <property type="protein sequence ID" value="PSR33050.1"/>
    <property type="molecule type" value="Genomic_DNA"/>
</dbReference>
<proteinExistence type="predicted"/>
<dbReference type="Proteomes" id="UP000242972">
    <property type="component" value="Unassembled WGS sequence"/>
</dbReference>
<feature type="transmembrane region" description="Helical" evidence="1">
    <location>
        <begin position="57"/>
        <end position="82"/>
    </location>
</feature>
<accession>A0A2T2XEX8</accession>
<evidence type="ECO:0000313" key="3">
    <source>
        <dbReference type="Proteomes" id="UP000242972"/>
    </source>
</evidence>
<feature type="transmembrane region" description="Helical" evidence="1">
    <location>
        <begin position="21"/>
        <end position="37"/>
    </location>
</feature>
<feature type="transmembrane region" description="Helical" evidence="1">
    <location>
        <begin position="280"/>
        <end position="301"/>
    </location>
</feature>
<evidence type="ECO:0000313" key="2">
    <source>
        <dbReference type="EMBL" id="PSR33050.1"/>
    </source>
</evidence>
<gene>
    <name evidence="2" type="ORF">C7B46_11655</name>
</gene>
<dbReference type="AlphaFoldDB" id="A0A2T2XEX8"/>
<feature type="transmembrane region" description="Helical" evidence="1">
    <location>
        <begin position="170"/>
        <end position="191"/>
    </location>
</feature>
<reference evidence="2 3" key="1">
    <citation type="journal article" date="2014" name="BMC Genomics">
        <title>Comparison of environmental and isolate Sulfobacillus genomes reveals diverse carbon, sulfur, nitrogen, and hydrogen metabolisms.</title>
        <authorList>
            <person name="Justice N.B."/>
            <person name="Norman A."/>
            <person name="Brown C.T."/>
            <person name="Singh A."/>
            <person name="Thomas B.C."/>
            <person name="Banfield J.F."/>
        </authorList>
    </citation>
    <scope>NUCLEOTIDE SEQUENCE [LARGE SCALE GENOMIC DNA]</scope>
    <source>
        <strain evidence="2">AMDSBA4</strain>
    </source>
</reference>
<evidence type="ECO:0008006" key="4">
    <source>
        <dbReference type="Google" id="ProtNLM"/>
    </source>
</evidence>
<feature type="transmembrane region" description="Helical" evidence="1">
    <location>
        <begin position="238"/>
        <end position="259"/>
    </location>
</feature>
<feature type="transmembrane region" description="Helical" evidence="1">
    <location>
        <begin position="142"/>
        <end position="163"/>
    </location>
</feature>
<keyword evidence="1" id="KW-1133">Transmembrane helix</keyword>
<evidence type="ECO:0000256" key="1">
    <source>
        <dbReference type="SAM" id="Phobius"/>
    </source>
</evidence>
<comment type="caution">
    <text evidence="2">The sequence shown here is derived from an EMBL/GenBank/DDBJ whole genome shotgun (WGS) entry which is preliminary data.</text>
</comment>
<keyword evidence="1" id="KW-0472">Membrane</keyword>
<organism evidence="2 3">
    <name type="scientific">Sulfobacillus benefaciens</name>
    <dbReference type="NCBI Taxonomy" id="453960"/>
    <lineage>
        <taxon>Bacteria</taxon>
        <taxon>Bacillati</taxon>
        <taxon>Bacillota</taxon>
        <taxon>Clostridia</taxon>
        <taxon>Eubacteriales</taxon>
        <taxon>Clostridiales Family XVII. Incertae Sedis</taxon>
        <taxon>Sulfobacillus</taxon>
    </lineage>
</organism>
<name>A0A2T2XEX8_9FIRM</name>
<feature type="transmembrane region" description="Helical" evidence="1">
    <location>
        <begin position="108"/>
        <end position="130"/>
    </location>
</feature>